<sequence length="958" mass="109190">MIILLAPQQLLPDHGVLKSLHIKKEAGKIDYEILSFSEREAKTTFDALPAAARKLLPRFGEKGISELKDTIRRKYSARTSRPDFDVFYRQAALRALHELFVGLKPYTGQVKWYHRVKQQDHNYKTAPCRFSEAKPLLQFDVIREEGRLNIRVQVKLAGQALADGRSAREGGNTRPLADFRRYHFLLELDNNYFLLGYRDFLLLEWLEKNPPSLYGDDPAAFTHHVLARLEESHSVNRNNLMEEDRVDALPVNRLLLSELNGAFLLLTPQWIYDDFLAEGPFTATLEINRGGRTYIIRRNKQAEEDFQALLRSLHPAFEKQSNGYFYLSFADAQKKQWFLKTYHRLQEQDIELTGMDMLQHFRYSPHKAQTQAALEEGDGELLTMTLEVSFGKEKISLGTLQKTLMAGQRAVLLKGHTLGILSDEWLTQYATLIRHGKISGSKLLVPRWMALTRGGESPETEIFKPVLKAGWWEKWEYWQERQEPLYPPPAGMQAALRPYQQKGYEWLLLLAETGAGACLADDMGLGKTLQTIAFLLKRLEQDASARHLVVCPASLIYNWQQELEKFAPGINSLAYHGASRTASGPEGAPAQVLITSYGTLRSDEELLAGISFDTVVIDESHHIKNPDALVTRAVNRLQAAARITLSGTPVMNNTFDLYSQLHFLVPGMFGSREFFRKQYANPIDRDRDEEKTNALRKLTAPFILRRTKEQVAPELPEKTETVLWCNMGPGQREQYETIKSAIRSSIFLEIKQQGIGKSKLAIIQGITRLRQACNSPLLLPAEDRINGDSIKTEMLMEELCNDLKDRKVLVFSQFSSMLHLLSDACRQRGIDHYHFDGSTPSRERMEMVNKFQDESNPVNVFLISLMAGNTGLNLTAASYIFLFDPWWNTAVQEQAVDRSHRIGQTRKVFAYKMVCRDSIEEKIIGMQQQKKQLAGDLIGEGDGFVKQLSLEDLEYLLA</sequence>
<feature type="domain" description="Helicase ATP-binding" evidence="2">
    <location>
        <begin position="508"/>
        <end position="667"/>
    </location>
</feature>
<reference evidence="4 5" key="1">
    <citation type="submission" date="2019-03" db="EMBL/GenBank/DDBJ databases">
        <title>Genomic Encyclopedia of Type Strains, Phase IV (KMG-IV): sequencing the most valuable type-strain genomes for metagenomic binning, comparative biology and taxonomic classification.</title>
        <authorList>
            <person name="Goeker M."/>
        </authorList>
    </citation>
    <scope>NUCLEOTIDE SEQUENCE [LARGE SCALE GENOMIC DNA]</scope>
    <source>
        <strain evidence="4 5">DSM 21100</strain>
    </source>
</reference>
<dbReference type="InterPro" id="IPR038718">
    <property type="entry name" value="SNF2-like_sf"/>
</dbReference>
<feature type="domain" description="Helicase C-terminal" evidence="3">
    <location>
        <begin position="795"/>
        <end position="954"/>
    </location>
</feature>
<dbReference type="Pfam" id="PF00271">
    <property type="entry name" value="Helicase_C"/>
    <property type="match status" value="1"/>
</dbReference>
<evidence type="ECO:0000256" key="1">
    <source>
        <dbReference type="ARBA" id="ARBA00022801"/>
    </source>
</evidence>
<dbReference type="PROSITE" id="PS51192">
    <property type="entry name" value="HELICASE_ATP_BIND_1"/>
    <property type="match status" value="1"/>
</dbReference>
<dbReference type="Proteomes" id="UP000295807">
    <property type="component" value="Unassembled WGS sequence"/>
</dbReference>
<dbReference type="InterPro" id="IPR049730">
    <property type="entry name" value="SNF2/RAD54-like_C"/>
</dbReference>
<dbReference type="PANTHER" id="PTHR10799">
    <property type="entry name" value="SNF2/RAD54 HELICASE FAMILY"/>
    <property type="match status" value="1"/>
</dbReference>
<evidence type="ECO:0000313" key="4">
    <source>
        <dbReference type="EMBL" id="TCS86570.1"/>
    </source>
</evidence>
<dbReference type="RefSeq" id="WP_132129579.1">
    <property type="nucleotide sequence ID" value="NZ_SMAD01000007.1"/>
</dbReference>
<evidence type="ECO:0000259" key="3">
    <source>
        <dbReference type="PROSITE" id="PS51194"/>
    </source>
</evidence>
<protein>
    <submittedName>
        <fullName evidence="4">SNF2 family DNA or RNA helicase</fullName>
    </submittedName>
</protein>
<dbReference type="SMART" id="SM00487">
    <property type="entry name" value="DEXDc"/>
    <property type="match status" value="1"/>
</dbReference>
<dbReference type="OrthoDB" id="9760715at2"/>
<evidence type="ECO:0000313" key="5">
    <source>
        <dbReference type="Proteomes" id="UP000295807"/>
    </source>
</evidence>
<dbReference type="InterPro" id="IPR027417">
    <property type="entry name" value="P-loop_NTPase"/>
</dbReference>
<organism evidence="4 5">
    <name type="scientific">Anseongella ginsenosidimutans</name>
    <dbReference type="NCBI Taxonomy" id="496056"/>
    <lineage>
        <taxon>Bacteria</taxon>
        <taxon>Pseudomonadati</taxon>
        <taxon>Bacteroidota</taxon>
        <taxon>Sphingobacteriia</taxon>
        <taxon>Sphingobacteriales</taxon>
        <taxon>Sphingobacteriaceae</taxon>
        <taxon>Anseongella</taxon>
    </lineage>
</organism>
<keyword evidence="4" id="KW-0547">Nucleotide-binding</keyword>
<gene>
    <name evidence="4" type="ORF">EDD80_107103</name>
</gene>
<dbReference type="InterPro" id="IPR001650">
    <property type="entry name" value="Helicase_C-like"/>
</dbReference>
<dbReference type="AlphaFoldDB" id="A0A4R3KPI1"/>
<keyword evidence="1" id="KW-0378">Hydrolase</keyword>
<dbReference type="InterPro" id="IPR000330">
    <property type="entry name" value="SNF2_N"/>
</dbReference>
<dbReference type="SMART" id="SM00490">
    <property type="entry name" value="HELICc"/>
    <property type="match status" value="1"/>
</dbReference>
<dbReference type="PROSITE" id="PS51194">
    <property type="entry name" value="HELICASE_CTER"/>
    <property type="match status" value="1"/>
</dbReference>
<dbReference type="Gene3D" id="3.40.50.300">
    <property type="entry name" value="P-loop containing nucleotide triphosphate hydrolases"/>
    <property type="match status" value="1"/>
</dbReference>
<dbReference type="InterPro" id="IPR014001">
    <property type="entry name" value="Helicase_ATP-bd"/>
</dbReference>
<dbReference type="Gene3D" id="3.40.50.10810">
    <property type="entry name" value="Tandem AAA-ATPase domain"/>
    <property type="match status" value="1"/>
</dbReference>
<dbReference type="GO" id="GO:0004386">
    <property type="term" value="F:helicase activity"/>
    <property type="evidence" value="ECO:0007669"/>
    <property type="project" value="UniProtKB-KW"/>
</dbReference>
<name>A0A4R3KPI1_9SPHI</name>
<dbReference type="Pfam" id="PF00176">
    <property type="entry name" value="SNF2-rel_dom"/>
    <property type="match status" value="1"/>
</dbReference>
<keyword evidence="5" id="KW-1185">Reference proteome</keyword>
<proteinExistence type="predicted"/>
<accession>A0A4R3KPI1</accession>
<evidence type="ECO:0000259" key="2">
    <source>
        <dbReference type="PROSITE" id="PS51192"/>
    </source>
</evidence>
<dbReference type="GO" id="GO:0016787">
    <property type="term" value="F:hydrolase activity"/>
    <property type="evidence" value="ECO:0007669"/>
    <property type="project" value="UniProtKB-KW"/>
</dbReference>
<dbReference type="SUPFAM" id="SSF52540">
    <property type="entry name" value="P-loop containing nucleoside triphosphate hydrolases"/>
    <property type="match status" value="2"/>
</dbReference>
<dbReference type="EMBL" id="SMAD01000007">
    <property type="protein sequence ID" value="TCS86570.1"/>
    <property type="molecule type" value="Genomic_DNA"/>
</dbReference>
<comment type="caution">
    <text evidence="4">The sequence shown here is derived from an EMBL/GenBank/DDBJ whole genome shotgun (WGS) entry which is preliminary data.</text>
</comment>
<dbReference type="CDD" id="cd18793">
    <property type="entry name" value="SF2_C_SNF"/>
    <property type="match status" value="1"/>
</dbReference>
<keyword evidence="4" id="KW-0347">Helicase</keyword>
<dbReference type="GO" id="GO:0005524">
    <property type="term" value="F:ATP binding"/>
    <property type="evidence" value="ECO:0007669"/>
    <property type="project" value="InterPro"/>
</dbReference>
<keyword evidence="4" id="KW-0067">ATP-binding</keyword>